<protein>
    <submittedName>
        <fullName evidence="1">Uncharacterized protein</fullName>
    </submittedName>
</protein>
<reference evidence="1 2" key="1">
    <citation type="journal article" date="2018" name="Front. Plant Sci.">
        <title>Red Clover (Trifolium pratense) and Zigzag Clover (T. medium) - A Picture of Genomic Similarities and Differences.</title>
        <authorList>
            <person name="Dluhosova J."/>
            <person name="Istvanek J."/>
            <person name="Nedelnik J."/>
            <person name="Repkova J."/>
        </authorList>
    </citation>
    <scope>NUCLEOTIDE SEQUENCE [LARGE SCALE GENOMIC DNA]</scope>
    <source>
        <strain evidence="2">cv. 10/8</strain>
        <tissue evidence="1">Leaf</tissue>
    </source>
</reference>
<dbReference type="Proteomes" id="UP000265520">
    <property type="component" value="Unassembled WGS sequence"/>
</dbReference>
<organism evidence="1 2">
    <name type="scientific">Trifolium medium</name>
    <dbReference type="NCBI Taxonomy" id="97028"/>
    <lineage>
        <taxon>Eukaryota</taxon>
        <taxon>Viridiplantae</taxon>
        <taxon>Streptophyta</taxon>
        <taxon>Embryophyta</taxon>
        <taxon>Tracheophyta</taxon>
        <taxon>Spermatophyta</taxon>
        <taxon>Magnoliopsida</taxon>
        <taxon>eudicotyledons</taxon>
        <taxon>Gunneridae</taxon>
        <taxon>Pentapetalae</taxon>
        <taxon>rosids</taxon>
        <taxon>fabids</taxon>
        <taxon>Fabales</taxon>
        <taxon>Fabaceae</taxon>
        <taxon>Papilionoideae</taxon>
        <taxon>50 kb inversion clade</taxon>
        <taxon>NPAAA clade</taxon>
        <taxon>Hologalegina</taxon>
        <taxon>IRL clade</taxon>
        <taxon>Trifolieae</taxon>
        <taxon>Trifolium</taxon>
    </lineage>
</organism>
<feature type="non-terminal residue" evidence="1">
    <location>
        <position position="1"/>
    </location>
</feature>
<proteinExistence type="predicted"/>
<gene>
    <name evidence="1" type="ORF">A2U01_0011875</name>
</gene>
<evidence type="ECO:0000313" key="1">
    <source>
        <dbReference type="EMBL" id="MCH90951.1"/>
    </source>
</evidence>
<name>A0A392MU00_9FABA</name>
<sequence length="54" mass="5718">AISAISSWIVCSSLATIIGTPFSIWLVPFGDVVVISPSAQYVYGARNCLLRGNC</sequence>
<accession>A0A392MU00</accession>
<evidence type="ECO:0000313" key="2">
    <source>
        <dbReference type="Proteomes" id="UP000265520"/>
    </source>
</evidence>
<dbReference type="EMBL" id="LXQA010019394">
    <property type="protein sequence ID" value="MCH90951.1"/>
    <property type="molecule type" value="Genomic_DNA"/>
</dbReference>
<comment type="caution">
    <text evidence="1">The sequence shown here is derived from an EMBL/GenBank/DDBJ whole genome shotgun (WGS) entry which is preliminary data.</text>
</comment>
<dbReference type="AlphaFoldDB" id="A0A392MU00"/>
<keyword evidence="2" id="KW-1185">Reference proteome</keyword>